<dbReference type="Proteomes" id="UP000092605">
    <property type="component" value="Unassembled WGS sequence"/>
</dbReference>
<evidence type="ECO:0000313" key="2">
    <source>
        <dbReference type="EMBL" id="KXZ40609.1"/>
    </source>
</evidence>
<dbReference type="EMBL" id="LSFY01000001">
    <property type="protein sequence ID" value="KXZ40609.1"/>
    <property type="molecule type" value="Genomic_DNA"/>
</dbReference>
<dbReference type="RefSeq" id="WP_066071753.1">
    <property type="nucleotide sequence ID" value="NZ_FRBG01000004.1"/>
</dbReference>
<sequence length="355" mass="42032">MYKKIAIGSAVIFLIVFIASFSITYINTKDDLVDHRFKPVVKNINLLQTLLNEEEIRLSDNRFENILLNEDVVSEFKEFVQNFKKVDERVNVRKVISGEGKNIQFITDYKHIKIQAQDQEEYYEIPSEYSKQIEELFEKGIFTSLDIIKNHRNLTKVLVEDEKTKKQQELSRSNLKEFSESINYRQTLKEHRIKNESKDNFYITVSLRNTDIYLQLIDKNTLGVFYKNYRTYYSVEETLYNYLSHIMRNTQYTPSENNQEQDYSWVEEIEVKDIVNNINSLVRGKDAKDLMEFLFNKNTTEGRLGEFEEKRYELTLKGNGKTQNITAYENHIQVNSKIYQVRSVDIIISAYANTP</sequence>
<reference evidence="2 4" key="1">
    <citation type="submission" date="2016-02" db="EMBL/GenBank/DDBJ databases">
        <title>Draft genome sequence for Clostridium paradoxum JW-YL-7.</title>
        <authorList>
            <person name="Utturkar S.M."/>
            <person name="Lancaster A."/>
            <person name="Poole F.L."/>
            <person name="Adams M.W."/>
            <person name="Brown S.D."/>
        </authorList>
    </citation>
    <scope>NUCLEOTIDE SEQUENCE [LARGE SCALE GENOMIC DNA]</scope>
    <source>
        <strain evidence="2 4">JW-YL-7</strain>
    </source>
</reference>
<keyword evidence="1" id="KW-0472">Membrane</keyword>
<feature type="transmembrane region" description="Helical" evidence="1">
    <location>
        <begin position="6"/>
        <end position="26"/>
    </location>
</feature>
<accession>A0A150FSM7</accession>
<protein>
    <submittedName>
        <fullName evidence="2">Uncharacterized protein</fullName>
    </submittedName>
</protein>
<keyword evidence="1" id="KW-0812">Transmembrane</keyword>
<dbReference type="OrthoDB" id="1756971at2"/>
<keyword evidence="1" id="KW-1133">Transmembrane helix</keyword>
<name>A0A150FSM7_CLOPD</name>
<comment type="caution">
    <text evidence="2">The sequence shown here is derived from an EMBL/GenBank/DDBJ whole genome shotgun (WGS) entry which is preliminary data.</text>
</comment>
<evidence type="ECO:0000313" key="5">
    <source>
        <dbReference type="Proteomes" id="UP000323392"/>
    </source>
</evidence>
<evidence type="ECO:0000313" key="3">
    <source>
        <dbReference type="EMBL" id="SHK69015.1"/>
    </source>
</evidence>
<dbReference type="Proteomes" id="UP000323392">
    <property type="component" value="Unassembled WGS sequence"/>
</dbReference>
<gene>
    <name evidence="2" type="ORF">JWYL7_1684</name>
    <name evidence="3" type="ORF">SAMN05661008_00693</name>
</gene>
<dbReference type="PATRIC" id="fig|1121328.3.peg.1695"/>
<dbReference type="AlphaFoldDB" id="A0A150FSM7"/>
<dbReference type="EMBL" id="FRBG01000004">
    <property type="protein sequence ID" value="SHK69015.1"/>
    <property type="molecule type" value="Genomic_DNA"/>
</dbReference>
<proteinExistence type="predicted"/>
<evidence type="ECO:0000313" key="4">
    <source>
        <dbReference type="Proteomes" id="UP000092605"/>
    </source>
</evidence>
<reference evidence="3 5" key="2">
    <citation type="submission" date="2016-11" db="EMBL/GenBank/DDBJ databases">
        <authorList>
            <person name="Varghese N."/>
            <person name="Submissions S."/>
        </authorList>
    </citation>
    <scope>NUCLEOTIDE SEQUENCE [LARGE SCALE GENOMIC DNA]</scope>
    <source>
        <strain evidence="3 5">DSM 7308</strain>
    </source>
</reference>
<organism evidence="2 4">
    <name type="scientific">Alkalithermobacter thermoalcaliphilus JW-YL-7 = DSM 7308</name>
    <dbReference type="NCBI Taxonomy" id="1121328"/>
    <lineage>
        <taxon>Bacteria</taxon>
        <taxon>Bacillati</taxon>
        <taxon>Bacillota</taxon>
        <taxon>Clostridia</taxon>
        <taxon>Peptostreptococcales</taxon>
        <taxon>Tepidibacteraceae</taxon>
        <taxon>Alkalithermobacter</taxon>
    </lineage>
</organism>
<dbReference type="STRING" id="1121328.JWYL7_1684"/>
<evidence type="ECO:0000256" key="1">
    <source>
        <dbReference type="SAM" id="Phobius"/>
    </source>
</evidence>
<keyword evidence="5" id="KW-1185">Reference proteome</keyword>